<sequence>MTKYVNSQKYVVEYIELYETGKIKLNKERILLIEFVKKNILNNPKVYFEDEMIENCIAFGEKWYFEMQPFQKFLIAFIFLFWHGNNRVVFRKFLWMLGRGGGKNGLITVVGNFLISELHGIENYDISVVANSEDQAETSIKEAYNCVKKHEMLRKAFKATLTKVVSRKTNSIFTYRTSNGNTKDGLRDGAVVFDEIHQYMDNADVKVHISGLGKRPNPREFYIGTDGYVRDGFLDNMKEKAIKVLKGESRWNSLFPFICRLDEESEIDDMDMWEKANPMLSLPRSDYAEGLYQTIYEEYEELEEDPSNYEEFITKRMNLPKIDLEKSVATWEEIVATSRPLPNLLNQECIGCLDFASIRDFAAVGLLFRDEENYMFKTHSYARKEFVDKHYAYSKPVNPNSTTHKKLAPIREWEQAGHISVVEGPTIQPQLIVEWFVEMSKHYIIKKIIGDNFRMEILKPLLEAEGFEVEVIRNPRAIHSLLAPRIETAFANQQILFGDNPIMRWYTNNTLVIIDKRGNKEYAKKEPVKRKTDGFHCFVHGMYRADEITVGSSFSLANLNF</sequence>
<dbReference type="InterPro" id="IPR046461">
    <property type="entry name" value="TerL_ATPase"/>
</dbReference>
<dbReference type="PANTHER" id="PTHR41287">
    <property type="match status" value="1"/>
</dbReference>
<dbReference type="InterPro" id="IPR005021">
    <property type="entry name" value="Terminase_largesu-like"/>
</dbReference>
<dbReference type="AlphaFoldDB" id="F2F2K5"/>
<dbReference type="PANTHER" id="PTHR41287:SF1">
    <property type="entry name" value="PROTEIN YMFN"/>
    <property type="match status" value="1"/>
</dbReference>
<accession>F2F2K5</accession>
<protein>
    <submittedName>
        <fullName evidence="3">Phage terminase-like protein, large subunit</fullName>
    </submittedName>
</protein>
<dbReference type="Pfam" id="PF03354">
    <property type="entry name" value="TerL_ATPase"/>
    <property type="match status" value="1"/>
</dbReference>
<proteinExistence type="predicted"/>
<dbReference type="RefSeq" id="WP_014823296.1">
    <property type="nucleotide sequence ID" value="NC_018065.1"/>
</dbReference>
<gene>
    <name evidence="3" type="ordered locus">SSIL_1420</name>
</gene>
<dbReference type="GO" id="GO:0004519">
    <property type="term" value="F:endonuclease activity"/>
    <property type="evidence" value="ECO:0007669"/>
    <property type="project" value="InterPro"/>
</dbReference>
<dbReference type="Pfam" id="PF20441">
    <property type="entry name" value="TerL_nuclease"/>
    <property type="match status" value="1"/>
</dbReference>
<reference evidence="4" key="1">
    <citation type="submission" date="2011-04" db="EMBL/GenBank/DDBJ databases">
        <title>Genome sequence of Solibacillus silvestris StLB046.</title>
        <authorList>
            <person name="Morohoshi T."/>
            <person name="Someya N."/>
            <person name="Ikeda T."/>
        </authorList>
    </citation>
    <scope>NUCLEOTIDE SEQUENCE [LARGE SCALE GENOMIC DNA]</scope>
    <source>
        <strain evidence="4">StLB046</strain>
    </source>
</reference>
<dbReference type="HOGENOM" id="CLU_026632_1_0_9"/>
<organism evidence="3 4">
    <name type="scientific">Solibacillus silvestris (strain StLB046)</name>
    <name type="common">Bacillus silvestris</name>
    <dbReference type="NCBI Taxonomy" id="1002809"/>
    <lineage>
        <taxon>Bacteria</taxon>
        <taxon>Bacillati</taxon>
        <taxon>Bacillota</taxon>
        <taxon>Bacilli</taxon>
        <taxon>Bacillales</taxon>
        <taxon>Caryophanaceae</taxon>
        <taxon>Solibacillus</taxon>
    </lineage>
</organism>
<evidence type="ECO:0000313" key="3">
    <source>
        <dbReference type="EMBL" id="BAK15843.1"/>
    </source>
</evidence>
<evidence type="ECO:0000259" key="2">
    <source>
        <dbReference type="Pfam" id="PF20441"/>
    </source>
</evidence>
<dbReference type="eggNOG" id="COG4626">
    <property type="taxonomic scope" value="Bacteria"/>
</dbReference>
<dbReference type="InterPro" id="IPR027417">
    <property type="entry name" value="P-loop_NTPase"/>
</dbReference>
<evidence type="ECO:0000313" key="4">
    <source>
        <dbReference type="Proteomes" id="UP000006691"/>
    </source>
</evidence>
<name>F2F2K5_SOLSS</name>
<dbReference type="Gene3D" id="3.40.50.300">
    <property type="entry name" value="P-loop containing nucleotide triphosphate hydrolases"/>
    <property type="match status" value="1"/>
</dbReference>
<dbReference type="STRING" id="1002809.SSIL_1420"/>
<keyword evidence="4" id="KW-1185">Reference proteome</keyword>
<reference evidence="3 4" key="2">
    <citation type="journal article" date="2012" name="J. Biosci. Bioeng.">
        <title>Complete genome sequence and characterization of the N-acylhomoserine lactone-degrading gene of the potato leaf-associated Solibacillus silvestris.</title>
        <authorList>
            <person name="Morohoshi T."/>
            <person name="Tominaga Y."/>
            <person name="Someya N."/>
            <person name="Ikeda T."/>
        </authorList>
    </citation>
    <scope>NUCLEOTIDE SEQUENCE [LARGE SCALE GENOMIC DNA]</scope>
    <source>
        <strain evidence="3 4">StLB046</strain>
    </source>
</reference>
<dbReference type="PATRIC" id="fig|1002809.3.peg.1432"/>
<dbReference type="EMBL" id="AP012157">
    <property type="protein sequence ID" value="BAK15843.1"/>
    <property type="molecule type" value="Genomic_DNA"/>
</dbReference>
<evidence type="ECO:0000259" key="1">
    <source>
        <dbReference type="Pfam" id="PF03354"/>
    </source>
</evidence>
<dbReference type="InterPro" id="IPR046462">
    <property type="entry name" value="TerL_nuclease"/>
</dbReference>
<feature type="domain" description="Terminase large subunit-like ATPase" evidence="1">
    <location>
        <begin position="69"/>
        <end position="239"/>
    </location>
</feature>
<dbReference type="Proteomes" id="UP000006691">
    <property type="component" value="Chromosome"/>
</dbReference>
<feature type="domain" description="Terminase large subunit-like endonuclease" evidence="2">
    <location>
        <begin position="252"/>
        <end position="543"/>
    </location>
</feature>
<dbReference type="KEGG" id="siv:SSIL_1420"/>